<name>A0A3M8P419_9BACL</name>
<dbReference type="PANTHER" id="PTHR43808:SF27">
    <property type="entry name" value="PROTEIN ROCB"/>
    <property type="match status" value="1"/>
</dbReference>
<protein>
    <submittedName>
        <fullName evidence="1">M20/M25/M40 family metallo-hydrolase</fullName>
    </submittedName>
</protein>
<reference evidence="1 2" key="1">
    <citation type="journal article" date="2018" name="Int. J. Syst. Evol. Microbiol.">
        <title>Planococcus salinus sp. nov., a moderately halophilic bacterium isolated from a saline-alkali soil.</title>
        <authorList>
            <person name="Gan L."/>
        </authorList>
    </citation>
    <scope>NUCLEOTIDE SEQUENCE [LARGE SCALE GENOMIC DNA]</scope>
    <source>
        <strain evidence="1 2">LCB217</strain>
    </source>
</reference>
<dbReference type="PIRSF" id="PIRSF010386">
    <property type="entry name" value="RocB"/>
    <property type="match status" value="1"/>
</dbReference>
<comment type="caution">
    <text evidence="1">The sequence shown here is derived from an EMBL/GenBank/DDBJ whole genome shotgun (WGS) entry which is preliminary data.</text>
</comment>
<dbReference type="Gene3D" id="3.40.630.10">
    <property type="entry name" value="Zn peptidases"/>
    <property type="match status" value="1"/>
</dbReference>
<gene>
    <name evidence="1" type="ORF">EEX84_14855</name>
</gene>
<evidence type="ECO:0000313" key="1">
    <source>
        <dbReference type="EMBL" id="RNF38392.1"/>
    </source>
</evidence>
<dbReference type="InterPro" id="IPR012166">
    <property type="entry name" value="Uncharacterised_RocB"/>
</dbReference>
<dbReference type="OrthoDB" id="9815360at2"/>
<keyword evidence="2" id="KW-1185">Reference proteome</keyword>
<dbReference type="Pfam" id="PF01546">
    <property type="entry name" value="Peptidase_M20"/>
    <property type="match status" value="1"/>
</dbReference>
<dbReference type="PANTHER" id="PTHR43808">
    <property type="entry name" value="ACETYLORNITHINE DEACETYLASE"/>
    <property type="match status" value="1"/>
</dbReference>
<sequence>MKRLWDTPEKMTDLLCEMVSWESVYLTQGEIDFPKKAKAKLENLVYFQENPHLLELGEVNWDRTFLTALYKHEEARDTVVLLSHFDTVSTEDYGVLQPLACKPRELTSALHDRKETLREEVRRDLESGDYLFGRGTMDMKAGLTLHMALIEKASIEEWPVNLLLLTVPDEEINSNGMREAVPKLVELSEEHNLDYKLFLNGEPVFAQDPNEHDFKVYSGTIGKIMPSALFYGKESHIGEPLSSLPSNFMSSYLAQEMNWNPLFQETVLEETAPLPITVLQRDVKMEYSAQTPYRAVGMYNVFLLERSAADVMELFDQAVRKAMNRMSEDYMEMCRREQIEPVREVKVLLFEELKEYAEKKLGKAKVEAIISEIVTENREMDVREQSHAIADLLLMECHELTPAVILMFAPPYYPPVNSSGSSLVQSCIHHFTEQAKERYGFEVKQGHYFNGISDLSYVNFQDQKDGWVTYEMNTPVYGKTYSIPFENMHKLQAPVLNVGPFGRDAHQRTERLNIKNAFEQLPPLLESMITSQFVNVYSR</sequence>
<dbReference type="InterPro" id="IPR050072">
    <property type="entry name" value="Peptidase_M20A"/>
</dbReference>
<evidence type="ECO:0000313" key="2">
    <source>
        <dbReference type="Proteomes" id="UP000275473"/>
    </source>
</evidence>
<dbReference type="RefSeq" id="WP_123166433.1">
    <property type="nucleotide sequence ID" value="NZ_RIAX01000015.1"/>
</dbReference>
<dbReference type="Proteomes" id="UP000275473">
    <property type="component" value="Unassembled WGS sequence"/>
</dbReference>
<dbReference type="InterPro" id="IPR002933">
    <property type="entry name" value="Peptidase_M20"/>
</dbReference>
<proteinExistence type="predicted"/>
<keyword evidence="1" id="KW-0378">Hydrolase</keyword>
<organism evidence="1 2">
    <name type="scientific">Planococcus salinus</name>
    <dbReference type="NCBI Taxonomy" id="1848460"/>
    <lineage>
        <taxon>Bacteria</taxon>
        <taxon>Bacillati</taxon>
        <taxon>Bacillota</taxon>
        <taxon>Bacilli</taxon>
        <taxon>Bacillales</taxon>
        <taxon>Caryophanaceae</taxon>
        <taxon>Planococcus</taxon>
    </lineage>
</organism>
<dbReference type="GO" id="GO:0016787">
    <property type="term" value="F:hydrolase activity"/>
    <property type="evidence" value="ECO:0007669"/>
    <property type="project" value="UniProtKB-KW"/>
</dbReference>
<dbReference type="EMBL" id="RIAX01000015">
    <property type="protein sequence ID" value="RNF38392.1"/>
    <property type="molecule type" value="Genomic_DNA"/>
</dbReference>
<dbReference type="SUPFAM" id="SSF53187">
    <property type="entry name" value="Zn-dependent exopeptidases"/>
    <property type="match status" value="1"/>
</dbReference>
<dbReference type="AlphaFoldDB" id="A0A3M8P419"/>
<accession>A0A3M8P419</accession>